<comment type="caution">
    <text evidence="3">The sequence shown here is derived from an EMBL/GenBank/DDBJ whole genome shotgun (WGS) entry which is preliminary data.</text>
</comment>
<feature type="domain" description="UspA" evidence="2">
    <location>
        <begin position="2"/>
        <end position="143"/>
    </location>
</feature>
<gene>
    <name evidence="3" type="ORF">J3U76_10830</name>
</gene>
<evidence type="ECO:0000313" key="4">
    <source>
        <dbReference type="Proteomes" id="UP000664882"/>
    </source>
</evidence>
<evidence type="ECO:0000256" key="1">
    <source>
        <dbReference type="ARBA" id="ARBA00008791"/>
    </source>
</evidence>
<reference evidence="3 4" key="1">
    <citation type="submission" date="2021-03" db="EMBL/GenBank/DDBJ databases">
        <title>Oceanisphaera sp. nov., isolated from the intestine.</title>
        <authorList>
            <person name="Zhao L.-H."/>
            <person name="Shi L.-F."/>
        </authorList>
    </citation>
    <scope>NUCLEOTIDE SEQUENCE [LARGE SCALE GENOMIC DNA]</scope>
    <source>
        <strain evidence="3 4">DM8</strain>
    </source>
</reference>
<dbReference type="Pfam" id="PF00582">
    <property type="entry name" value="Usp"/>
    <property type="match status" value="1"/>
</dbReference>
<comment type="similarity">
    <text evidence="1">Belongs to the universal stress protein A family.</text>
</comment>
<evidence type="ECO:0000313" key="3">
    <source>
        <dbReference type="EMBL" id="MBO1520108.1"/>
    </source>
</evidence>
<dbReference type="InterPro" id="IPR014729">
    <property type="entry name" value="Rossmann-like_a/b/a_fold"/>
</dbReference>
<sequence length="143" mass="15403">MVVAVDGSALSLRAVEKAVHLQGLIPHAEIFLICVYKHHSLFEASLSIGRPVDMDIPDKVLSDYAKEVVTHAKEHALSAGATQVRGFVKSGRPSRVIVRFAREKEADLIIIGTRGTHSDKDGMLLGSVSHRVTSAAKCPVLVV</sequence>
<dbReference type="SUPFAM" id="SSF52402">
    <property type="entry name" value="Adenine nucleotide alpha hydrolases-like"/>
    <property type="match status" value="1"/>
</dbReference>
<dbReference type="InterPro" id="IPR006016">
    <property type="entry name" value="UspA"/>
</dbReference>
<dbReference type="PANTHER" id="PTHR46268:SF6">
    <property type="entry name" value="UNIVERSAL STRESS PROTEIN UP12"/>
    <property type="match status" value="1"/>
</dbReference>
<dbReference type="CDD" id="cd00293">
    <property type="entry name" value="USP-like"/>
    <property type="match status" value="1"/>
</dbReference>
<accession>A0ABS3NHN9</accession>
<dbReference type="PANTHER" id="PTHR46268">
    <property type="entry name" value="STRESS RESPONSE PROTEIN NHAX"/>
    <property type="match status" value="1"/>
</dbReference>
<dbReference type="EMBL" id="JAGDFX010000012">
    <property type="protein sequence ID" value="MBO1520108.1"/>
    <property type="molecule type" value="Genomic_DNA"/>
</dbReference>
<evidence type="ECO:0000259" key="2">
    <source>
        <dbReference type="Pfam" id="PF00582"/>
    </source>
</evidence>
<keyword evidence="4" id="KW-1185">Reference proteome</keyword>
<proteinExistence type="inferred from homology"/>
<protein>
    <submittedName>
        <fullName evidence="3">Universal stress protein</fullName>
    </submittedName>
</protein>
<organism evidence="3 4">
    <name type="scientific">Oceanisphaera pacifica</name>
    <dbReference type="NCBI Taxonomy" id="2818389"/>
    <lineage>
        <taxon>Bacteria</taxon>
        <taxon>Pseudomonadati</taxon>
        <taxon>Pseudomonadota</taxon>
        <taxon>Gammaproteobacteria</taxon>
        <taxon>Aeromonadales</taxon>
        <taxon>Aeromonadaceae</taxon>
        <taxon>Oceanisphaera</taxon>
    </lineage>
</organism>
<name>A0ABS3NHN9_9GAMM</name>
<dbReference type="Proteomes" id="UP000664882">
    <property type="component" value="Unassembled WGS sequence"/>
</dbReference>
<dbReference type="Gene3D" id="3.40.50.620">
    <property type="entry name" value="HUPs"/>
    <property type="match status" value="1"/>
</dbReference>